<organism evidence="1 2">
    <name type="scientific">Ficus carica</name>
    <name type="common">Common fig</name>
    <dbReference type="NCBI Taxonomy" id="3494"/>
    <lineage>
        <taxon>Eukaryota</taxon>
        <taxon>Viridiplantae</taxon>
        <taxon>Streptophyta</taxon>
        <taxon>Embryophyta</taxon>
        <taxon>Tracheophyta</taxon>
        <taxon>Spermatophyta</taxon>
        <taxon>Magnoliopsida</taxon>
        <taxon>eudicotyledons</taxon>
        <taxon>Gunneridae</taxon>
        <taxon>Pentapetalae</taxon>
        <taxon>rosids</taxon>
        <taxon>fabids</taxon>
        <taxon>Rosales</taxon>
        <taxon>Moraceae</taxon>
        <taxon>Ficeae</taxon>
        <taxon>Ficus</taxon>
    </lineage>
</organism>
<dbReference type="EMBL" id="BTGU01000022">
    <property type="protein sequence ID" value="GMN46120.1"/>
    <property type="molecule type" value="Genomic_DNA"/>
</dbReference>
<gene>
    <name evidence="1" type="ORF">TIFTF001_015308</name>
</gene>
<proteinExistence type="predicted"/>
<sequence>MHENCLKVKGTIGRLLSEHSRIIGDSRNQSRNDFLPFESPFSFLLCSSTSLFGSQPRNFDGVASLMQIW</sequence>
<protein>
    <submittedName>
        <fullName evidence="1">Uncharacterized protein</fullName>
    </submittedName>
</protein>
<dbReference type="Proteomes" id="UP001187192">
    <property type="component" value="Unassembled WGS sequence"/>
</dbReference>
<keyword evidence="2" id="KW-1185">Reference proteome</keyword>
<accession>A0AA88D6F3</accession>
<dbReference type="AlphaFoldDB" id="A0AA88D6F3"/>
<evidence type="ECO:0000313" key="1">
    <source>
        <dbReference type="EMBL" id="GMN46120.1"/>
    </source>
</evidence>
<evidence type="ECO:0000313" key="2">
    <source>
        <dbReference type="Proteomes" id="UP001187192"/>
    </source>
</evidence>
<comment type="caution">
    <text evidence="1">The sequence shown here is derived from an EMBL/GenBank/DDBJ whole genome shotgun (WGS) entry which is preliminary data.</text>
</comment>
<name>A0AA88D6F3_FICCA</name>
<reference evidence="1" key="1">
    <citation type="submission" date="2023-07" db="EMBL/GenBank/DDBJ databases">
        <title>draft genome sequence of fig (Ficus carica).</title>
        <authorList>
            <person name="Takahashi T."/>
            <person name="Nishimura K."/>
        </authorList>
    </citation>
    <scope>NUCLEOTIDE SEQUENCE</scope>
</reference>